<accession>Q7UGH2</accession>
<proteinExistence type="predicted"/>
<dbReference type="InParanoid" id="Q7UGH2"/>
<keyword evidence="2" id="KW-1185">Reference proteome</keyword>
<dbReference type="EMBL" id="BX294141">
    <property type="protein sequence ID" value="CAD78357.1"/>
    <property type="molecule type" value="Genomic_DNA"/>
</dbReference>
<reference evidence="1 2" key="1">
    <citation type="journal article" date="2003" name="Proc. Natl. Acad. Sci. U.S.A.">
        <title>Complete genome sequence of the marine planctomycete Pirellula sp. strain 1.</title>
        <authorList>
            <person name="Gloeckner F.O."/>
            <person name="Kube M."/>
            <person name="Bauer M."/>
            <person name="Teeling H."/>
            <person name="Lombardot T."/>
            <person name="Ludwig W."/>
            <person name="Gade D."/>
            <person name="Beck A."/>
            <person name="Borzym K."/>
            <person name="Heitmann K."/>
            <person name="Rabus R."/>
            <person name="Schlesner H."/>
            <person name="Amann R."/>
            <person name="Reinhardt R."/>
        </authorList>
    </citation>
    <scope>NUCLEOTIDE SEQUENCE [LARGE SCALE GENOMIC DNA]</scope>
    <source>
        <strain evidence="2">DSM 10527 / NCIMB 13988 / SH1</strain>
    </source>
</reference>
<dbReference type="KEGG" id="rba:RB5221"/>
<evidence type="ECO:0000313" key="1">
    <source>
        <dbReference type="EMBL" id="CAD78357.1"/>
    </source>
</evidence>
<sequence>MRYRNKMALDLESLWAGEGVSWASILRLRRCATWGNHTKAEQTTPAMTQSGDTIQSAPTAVSSVRLPKLAPRSWQREAFFLQRQSLFIILLRHGQRSSTSDRTVDHGTAA</sequence>
<dbReference type="Proteomes" id="UP000001025">
    <property type="component" value="Chromosome"/>
</dbReference>
<evidence type="ECO:0000313" key="2">
    <source>
        <dbReference type="Proteomes" id="UP000001025"/>
    </source>
</evidence>
<gene>
    <name evidence="1" type="ordered locus">RB5221</name>
</gene>
<dbReference type="EnsemblBacteria" id="CAD78357">
    <property type="protein sequence ID" value="CAD78357"/>
    <property type="gene ID" value="RB5221"/>
</dbReference>
<dbReference type="HOGENOM" id="CLU_2169050_0_0_0"/>
<dbReference type="STRING" id="243090.RB5221"/>
<dbReference type="AlphaFoldDB" id="Q7UGH2"/>
<name>Q7UGH2_RHOBA</name>
<protein>
    <submittedName>
        <fullName evidence="1">Uncharacterized protein</fullName>
    </submittedName>
</protein>
<organism evidence="1 2">
    <name type="scientific">Rhodopirellula baltica (strain DSM 10527 / NCIMB 13988 / SH1)</name>
    <dbReference type="NCBI Taxonomy" id="243090"/>
    <lineage>
        <taxon>Bacteria</taxon>
        <taxon>Pseudomonadati</taxon>
        <taxon>Planctomycetota</taxon>
        <taxon>Planctomycetia</taxon>
        <taxon>Pirellulales</taxon>
        <taxon>Pirellulaceae</taxon>
        <taxon>Rhodopirellula</taxon>
    </lineage>
</organism>